<reference evidence="2" key="1">
    <citation type="submission" date="2021-01" db="EMBL/GenBank/DDBJ databases">
        <authorList>
            <person name="Corre E."/>
            <person name="Pelletier E."/>
            <person name="Niang G."/>
            <person name="Scheremetjew M."/>
            <person name="Finn R."/>
            <person name="Kale V."/>
            <person name="Holt S."/>
            <person name="Cochrane G."/>
            <person name="Meng A."/>
            <person name="Brown T."/>
            <person name="Cohen L."/>
        </authorList>
    </citation>
    <scope>NUCLEOTIDE SEQUENCE</scope>
    <source>
        <strain evidence="2">379</strain>
    </source>
</reference>
<accession>A0A7S3RSG1</accession>
<name>A0A7S3RSG1_EMIHU</name>
<dbReference type="GO" id="GO:0008422">
    <property type="term" value="F:beta-glucosidase activity"/>
    <property type="evidence" value="ECO:0007669"/>
    <property type="project" value="TreeGrafter"/>
</dbReference>
<proteinExistence type="predicted"/>
<organism evidence="2">
    <name type="scientific">Emiliania huxleyi</name>
    <name type="common">Coccolithophore</name>
    <name type="synonym">Pontosphaera huxleyi</name>
    <dbReference type="NCBI Taxonomy" id="2903"/>
    <lineage>
        <taxon>Eukaryota</taxon>
        <taxon>Haptista</taxon>
        <taxon>Haptophyta</taxon>
        <taxon>Prymnesiophyceae</taxon>
        <taxon>Isochrysidales</taxon>
        <taxon>Noelaerhabdaceae</taxon>
        <taxon>Emiliania</taxon>
    </lineage>
</organism>
<gene>
    <name evidence="2" type="ORF">EHUX00137_LOCUS6665</name>
</gene>
<dbReference type="InterPro" id="IPR052566">
    <property type="entry name" value="Non-lysos_glucosylceramidase"/>
</dbReference>
<dbReference type="InterPro" id="IPR012341">
    <property type="entry name" value="6hp_glycosidase-like_sf"/>
</dbReference>
<dbReference type="InterPro" id="IPR006775">
    <property type="entry name" value="GH116_catalytic"/>
</dbReference>
<dbReference type="SUPFAM" id="SSF48208">
    <property type="entry name" value="Six-hairpin glycosidases"/>
    <property type="match status" value="1"/>
</dbReference>
<dbReference type="EMBL" id="HBIR01009527">
    <property type="protein sequence ID" value="CAE0532782.1"/>
    <property type="molecule type" value="Transcribed_RNA"/>
</dbReference>
<dbReference type="Pfam" id="PF04685">
    <property type="entry name" value="DUF608"/>
    <property type="match status" value="1"/>
</dbReference>
<evidence type="ECO:0000259" key="1">
    <source>
        <dbReference type="Pfam" id="PF04685"/>
    </source>
</evidence>
<feature type="domain" description="Glycosyl-hydrolase family 116 catalytic region" evidence="1">
    <location>
        <begin position="28"/>
        <end position="186"/>
    </location>
</feature>
<dbReference type="PANTHER" id="PTHR12654:SF0">
    <property type="entry name" value="NON-LYSOSOMAL GLUCOSYLCERAMIDASE"/>
    <property type="match status" value="1"/>
</dbReference>
<dbReference type="GO" id="GO:0005975">
    <property type="term" value="P:carbohydrate metabolic process"/>
    <property type="evidence" value="ECO:0007669"/>
    <property type="project" value="InterPro"/>
</dbReference>
<dbReference type="AlphaFoldDB" id="A0A7S3RSG1"/>
<dbReference type="PANTHER" id="PTHR12654">
    <property type="entry name" value="BILE ACID BETA-GLUCOSIDASE-RELATED"/>
    <property type="match status" value="1"/>
</dbReference>
<protein>
    <recommendedName>
        <fullName evidence="1">Glycosyl-hydrolase family 116 catalytic region domain-containing protein</fullName>
    </recommendedName>
</protein>
<dbReference type="InterPro" id="IPR008928">
    <property type="entry name" value="6-hairpin_glycosidase_sf"/>
</dbReference>
<dbReference type="Gene3D" id="1.50.10.10">
    <property type="match status" value="1"/>
</dbReference>
<sequence length="391" mass="41503">MDGVPPRLDAPCGRVMGDVSSMFVVYLLEWWRWTADEPSAASLVVELWPAARAAARWQMDRSAESGLPTRLVDTYDGLRLSRYNVSCFSALFHLLAMAAARELALSPPVRDAAFAAECDAALARGRAAMDALLWVEGRGYYRSYTGGEALMSDSLYAQVLADTLGLGALTSDAQVTRHLAAVLQRNDSPYGLLCQTGRYPLPAGAGADNSIWMMANPNWASLSLRRGGDPHKALSVVNKTFGWVRDTLADQWNVVAVYGGLGYGAEGLPAANSHYGYHLVAWHLLFALTGQVYSARSRSLTFAPALRGRFELPVLVPAVAATLSRGSDGECTLAVAAAGSASLVLHTLSVDGVAPPAGVLPVKLALGQRVSWGGGAGARTKVTLSSLKPVD</sequence>
<evidence type="ECO:0000313" key="2">
    <source>
        <dbReference type="EMBL" id="CAE0532782.1"/>
    </source>
</evidence>